<accession>A0A7J8FK58</accession>
<keyword evidence="1" id="KW-0472">Membrane</keyword>
<dbReference type="EMBL" id="JACASE010000007">
    <property type="protein sequence ID" value="KAF6447532.1"/>
    <property type="molecule type" value="Genomic_DNA"/>
</dbReference>
<keyword evidence="1" id="KW-1133">Transmembrane helix</keyword>
<organism evidence="2 3">
    <name type="scientific">Rousettus aegyptiacus</name>
    <name type="common">Egyptian fruit bat</name>
    <name type="synonym">Pteropus aegyptiacus</name>
    <dbReference type="NCBI Taxonomy" id="9407"/>
    <lineage>
        <taxon>Eukaryota</taxon>
        <taxon>Metazoa</taxon>
        <taxon>Chordata</taxon>
        <taxon>Craniata</taxon>
        <taxon>Vertebrata</taxon>
        <taxon>Euteleostomi</taxon>
        <taxon>Mammalia</taxon>
        <taxon>Eutheria</taxon>
        <taxon>Laurasiatheria</taxon>
        <taxon>Chiroptera</taxon>
        <taxon>Yinpterochiroptera</taxon>
        <taxon>Pteropodoidea</taxon>
        <taxon>Pteropodidae</taxon>
        <taxon>Rousettinae</taxon>
        <taxon>Rousettus</taxon>
    </lineage>
</organism>
<name>A0A7J8FK58_ROUAE</name>
<sequence length="121" mass="14084">MGLILVQGRLQIISRFYEFDSSCLEGGQLLIFSCGLTSMERLLFSSVLFQLNTEHLSQDYCLMWQQTSPDLRAQQLLQERRSDNYNQYVDACTKLLQLLNFLIRVSIIAIDITIMCVYIYI</sequence>
<dbReference type="AlphaFoldDB" id="A0A7J8FK58"/>
<reference evidence="2 3" key="1">
    <citation type="journal article" date="2020" name="Nature">
        <title>Six reference-quality genomes reveal evolution of bat adaptations.</title>
        <authorList>
            <person name="Jebb D."/>
            <person name="Huang Z."/>
            <person name="Pippel M."/>
            <person name="Hughes G.M."/>
            <person name="Lavrichenko K."/>
            <person name="Devanna P."/>
            <person name="Winkler S."/>
            <person name="Jermiin L.S."/>
            <person name="Skirmuntt E.C."/>
            <person name="Katzourakis A."/>
            <person name="Burkitt-Gray L."/>
            <person name="Ray D.A."/>
            <person name="Sullivan K.A.M."/>
            <person name="Roscito J.G."/>
            <person name="Kirilenko B.M."/>
            <person name="Davalos L.M."/>
            <person name="Corthals A.P."/>
            <person name="Power M.L."/>
            <person name="Jones G."/>
            <person name="Ransome R.D."/>
            <person name="Dechmann D.K.N."/>
            <person name="Locatelli A.G."/>
            <person name="Puechmaille S.J."/>
            <person name="Fedrigo O."/>
            <person name="Jarvis E.D."/>
            <person name="Hiller M."/>
            <person name="Vernes S.C."/>
            <person name="Myers E.W."/>
            <person name="Teeling E.C."/>
        </authorList>
    </citation>
    <scope>NUCLEOTIDE SEQUENCE [LARGE SCALE GENOMIC DNA]</scope>
    <source>
        <strain evidence="2">MRouAeg1</strain>
        <tissue evidence="2">Muscle</tissue>
    </source>
</reference>
<evidence type="ECO:0000313" key="2">
    <source>
        <dbReference type="EMBL" id="KAF6447532.1"/>
    </source>
</evidence>
<dbReference type="Proteomes" id="UP000593571">
    <property type="component" value="Unassembled WGS sequence"/>
</dbReference>
<feature type="transmembrane region" description="Helical" evidence="1">
    <location>
        <begin position="101"/>
        <end position="120"/>
    </location>
</feature>
<protein>
    <submittedName>
        <fullName evidence="2">Uncharacterized protein</fullName>
    </submittedName>
</protein>
<keyword evidence="3" id="KW-1185">Reference proteome</keyword>
<proteinExistence type="predicted"/>
<keyword evidence="1" id="KW-0812">Transmembrane</keyword>
<comment type="caution">
    <text evidence="2">The sequence shown here is derived from an EMBL/GenBank/DDBJ whole genome shotgun (WGS) entry which is preliminary data.</text>
</comment>
<evidence type="ECO:0000313" key="3">
    <source>
        <dbReference type="Proteomes" id="UP000593571"/>
    </source>
</evidence>
<gene>
    <name evidence="2" type="ORF">HJG63_011966</name>
</gene>
<evidence type="ECO:0000256" key="1">
    <source>
        <dbReference type="SAM" id="Phobius"/>
    </source>
</evidence>